<protein>
    <recommendedName>
        <fullName evidence="1">holo-[acyl-carrier-protein] synthase</fullName>
        <ecNumber evidence="1">2.7.8.7</ecNumber>
    </recommendedName>
</protein>
<gene>
    <name evidence="5" type="primary">PPTase</name>
</gene>
<dbReference type="Gene3D" id="3.90.470.20">
    <property type="entry name" value="4'-phosphopantetheinyl transferase domain"/>
    <property type="match status" value="2"/>
</dbReference>
<dbReference type="PANTHER" id="PTHR12215">
    <property type="entry name" value="PHOSPHOPANTETHEINE TRANSFERASE"/>
    <property type="match status" value="1"/>
</dbReference>
<dbReference type="GO" id="GO:0000287">
    <property type="term" value="F:magnesium ion binding"/>
    <property type="evidence" value="ECO:0007669"/>
    <property type="project" value="InterPro"/>
</dbReference>
<evidence type="ECO:0000259" key="3">
    <source>
        <dbReference type="Pfam" id="PF01648"/>
    </source>
</evidence>
<dbReference type="InterPro" id="IPR055066">
    <property type="entry name" value="AASDHPPT_N"/>
</dbReference>
<dbReference type="InterPro" id="IPR008278">
    <property type="entry name" value="4-PPantetheinyl_Trfase_dom"/>
</dbReference>
<name>A0A1B3PEJ5_9STRA</name>
<evidence type="ECO:0000256" key="1">
    <source>
        <dbReference type="ARBA" id="ARBA00013172"/>
    </source>
</evidence>
<dbReference type="PANTHER" id="PTHR12215:SF10">
    <property type="entry name" value="L-AMINOADIPATE-SEMIALDEHYDE DEHYDROGENASE-PHOSPHOPANTETHEINYL TRANSFERASE"/>
    <property type="match status" value="1"/>
</dbReference>
<dbReference type="GO" id="GO:0019878">
    <property type="term" value="P:lysine biosynthetic process via aminoadipic acid"/>
    <property type="evidence" value="ECO:0007669"/>
    <property type="project" value="TreeGrafter"/>
</dbReference>
<keyword evidence="2 5" id="KW-0808">Transferase</keyword>
<dbReference type="EC" id="2.7.8.7" evidence="1"/>
<accession>A0A1B3PEJ5</accession>
<dbReference type="GO" id="GO:0008897">
    <property type="term" value="F:holo-[acyl-carrier-protein] synthase activity"/>
    <property type="evidence" value="ECO:0007669"/>
    <property type="project" value="UniProtKB-EC"/>
</dbReference>
<dbReference type="GO" id="GO:0005829">
    <property type="term" value="C:cytosol"/>
    <property type="evidence" value="ECO:0007669"/>
    <property type="project" value="TreeGrafter"/>
</dbReference>
<proteinExistence type="predicted"/>
<dbReference type="SMR" id="A0A1B3PEJ5"/>
<dbReference type="FunFam" id="3.90.470.20:FF:000003">
    <property type="entry name" value="L-aminoadipate-semialdehyde dehydrogenase-phosphopantetheinyl transferase"/>
    <property type="match status" value="1"/>
</dbReference>
<dbReference type="InterPro" id="IPR037143">
    <property type="entry name" value="4-PPantetheinyl_Trfase_dom_sf"/>
</dbReference>
<evidence type="ECO:0000313" key="5">
    <source>
        <dbReference type="EMBL" id="AOG21011.1"/>
    </source>
</evidence>
<dbReference type="EMBL" id="KX651619">
    <property type="protein sequence ID" value="AOG21011.1"/>
    <property type="molecule type" value="Genomic_DNA"/>
</dbReference>
<evidence type="ECO:0000256" key="2">
    <source>
        <dbReference type="ARBA" id="ARBA00022679"/>
    </source>
</evidence>
<dbReference type="Pfam" id="PF22624">
    <property type="entry name" value="AASDHPPT_N"/>
    <property type="match status" value="1"/>
</dbReference>
<feature type="domain" description="4'-phosphopantetheinyl transferase" evidence="3">
    <location>
        <begin position="121"/>
        <end position="236"/>
    </location>
</feature>
<dbReference type="InterPro" id="IPR050559">
    <property type="entry name" value="P-Pant_transferase_sf"/>
</dbReference>
<dbReference type="AlphaFoldDB" id="A0A1B3PEJ5"/>
<organism evidence="5">
    <name type="scientific">Aurantiochytrium limacinum ATCC MYA-1381</name>
    <dbReference type="NCBI Taxonomy" id="717989"/>
    <lineage>
        <taxon>Eukaryota</taxon>
        <taxon>Sar</taxon>
        <taxon>Stramenopiles</taxon>
        <taxon>Bigyra</taxon>
        <taxon>Labyrinthulomycetes</taxon>
        <taxon>Thraustochytrida</taxon>
        <taxon>Thraustochytriidae</taxon>
        <taxon>Aurantiochytrium</taxon>
    </lineage>
</organism>
<dbReference type="SUPFAM" id="SSF56214">
    <property type="entry name" value="4'-phosphopantetheinyl transferase"/>
    <property type="match status" value="2"/>
</dbReference>
<reference evidence="5" key="1">
    <citation type="journal article" date="2016" name="J. Lipid Res.">
        <title>Biosynthetic mechanism of very long chain polyunsaturated fatty acids in Thraustochytrium sp. 26185.</title>
        <authorList>
            <person name="Meesapyodsuk D."/>
            <person name="Qiu X."/>
        </authorList>
    </citation>
    <scope>NUCLEOTIDE SEQUENCE</scope>
    <source>
        <strain evidence="5">ATCC MYA-1381</strain>
    </source>
</reference>
<evidence type="ECO:0000259" key="4">
    <source>
        <dbReference type="Pfam" id="PF22624"/>
    </source>
</evidence>
<dbReference type="Pfam" id="PF01648">
    <property type="entry name" value="ACPS"/>
    <property type="match status" value="1"/>
</dbReference>
<feature type="domain" description="4'-phosphopantetheinyl transferase N-terminal" evidence="4">
    <location>
        <begin position="23"/>
        <end position="117"/>
    </location>
</feature>
<sequence length="271" mass="30555">MAAFEGAGATKGQVTAWALNVEKWQPDEATVQALLETVQPEERTRIEKFRFDVDRRRALAGRVMIRNLIAKEFAVQNADIELARSDKGKPELVKPNPGKFSFNLSHHGSWVVLVSHKSRVIGVDVVKYEHPRGSRSLEDFFTTMSKSFTPEEWAYIRNGDETGDLLGDEHLKRFYKEWSLKEAYIKAIGVGIGFGLQRASFEPREDDTAQLVLDGKVNEEFTFQITHLDENHCAAVALEESNDTTEEPVKIIWTHLDYPTGPGESEEASSC</sequence>